<sequence length="84" mass="9212">MASTTVQNQAQLSSDSDKDIDDRGEQGDVSESDPELQAEKEYAKAHGLLMLPLRQKIKLLRAGKSEEKQLTLSASSGSEDTIYE</sequence>
<protein>
    <submittedName>
        <fullName evidence="3">Uncharacterized protein</fullName>
    </submittedName>
</protein>
<organism evidence="2 3">
    <name type="scientific">Romanomermis culicivorax</name>
    <name type="common">Nematode worm</name>
    <dbReference type="NCBI Taxonomy" id="13658"/>
    <lineage>
        <taxon>Eukaryota</taxon>
        <taxon>Metazoa</taxon>
        <taxon>Ecdysozoa</taxon>
        <taxon>Nematoda</taxon>
        <taxon>Enoplea</taxon>
        <taxon>Dorylaimia</taxon>
        <taxon>Mermithida</taxon>
        <taxon>Mermithoidea</taxon>
        <taxon>Mermithidae</taxon>
        <taxon>Romanomermis</taxon>
    </lineage>
</organism>
<name>A0A915JD45_ROMCU</name>
<reference evidence="3" key="1">
    <citation type="submission" date="2022-11" db="UniProtKB">
        <authorList>
            <consortium name="WormBaseParasite"/>
        </authorList>
    </citation>
    <scope>IDENTIFICATION</scope>
</reference>
<accession>A0A915JD45</accession>
<dbReference type="AlphaFoldDB" id="A0A915JD45"/>
<evidence type="ECO:0000313" key="3">
    <source>
        <dbReference type="WBParaSite" id="nRc.2.0.1.t23541-RA"/>
    </source>
</evidence>
<evidence type="ECO:0000256" key="1">
    <source>
        <dbReference type="SAM" id="MobiDB-lite"/>
    </source>
</evidence>
<keyword evidence="2" id="KW-1185">Reference proteome</keyword>
<feature type="region of interest" description="Disordered" evidence="1">
    <location>
        <begin position="1"/>
        <end position="37"/>
    </location>
</feature>
<feature type="compositionally biased region" description="Polar residues" evidence="1">
    <location>
        <begin position="70"/>
        <end position="84"/>
    </location>
</feature>
<dbReference type="WBParaSite" id="nRc.2.0.1.t23541-RA">
    <property type="protein sequence ID" value="nRc.2.0.1.t23541-RA"/>
    <property type="gene ID" value="nRc.2.0.1.g23541"/>
</dbReference>
<feature type="compositionally biased region" description="Basic and acidic residues" evidence="1">
    <location>
        <begin position="15"/>
        <end position="26"/>
    </location>
</feature>
<feature type="region of interest" description="Disordered" evidence="1">
    <location>
        <begin position="64"/>
        <end position="84"/>
    </location>
</feature>
<feature type="compositionally biased region" description="Polar residues" evidence="1">
    <location>
        <begin position="1"/>
        <end position="14"/>
    </location>
</feature>
<proteinExistence type="predicted"/>
<evidence type="ECO:0000313" key="2">
    <source>
        <dbReference type="Proteomes" id="UP000887565"/>
    </source>
</evidence>
<dbReference type="Proteomes" id="UP000887565">
    <property type="component" value="Unplaced"/>
</dbReference>